<evidence type="ECO:0000313" key="3">
    <source>
        <dbReference type="Proteomes" id="UP000762676"/>
    </source>
</evidence>
<sequence>MSLSAVYNDVCFEGVSSRKPGLDRSKPGLLNGESPLATTDTILFFCFKVKLLVNFSNASAAYVAAANDDADADDEKDDDGDNDDDEDDDGDDDDILH</sequence>
<comment type="caution">
    <text evidence="2">The sequence shown here is derived from an EMBL/GenBank/DDBJ whole genome shotgun (WGS) entry which is preliminary data.</text>
</comment>
<proteinExistence type="predicted"/>
<feature type="region of interest" description="Disordered" evidence="1">
    <location>
        <begin position="66"/>
        <end position="97"/>
    </location>
</feature>
<evidence type="ECO:0000313" key="2">
    <source>
        <dbReference type="EMBL" id="GFR86451.1"/>
    </source>
</evidence>
<dbReference type="EMBL" id="BMAT01008496">
    <property type="protein sequence ID" value="GFR86451.1"/>
    <property type="molecule type" value="Genomic_DNA"/>
</dbReference>
<keyword evidence="3" id="KW-1185">Reference proteome</keyword>
<evidence type="ECO:0000256" key="1">
    <source>
        <dbReference type="SAM" id="MobiDB-lite"/>
    </source>
</evidence>
<name>A0AAV4GPD7_9GAST</name>
<organism evidence="2 3">
    <name type="scientific">Elysia marginata</name>
    <dbReference type="NCBI Taxonomy" id="1093978"/>
    <lineage>
        <taxon>Eukaryota</taxon>
        <taxon>Metazoa</taxon>
        <taxon>Spiralia</taxon>
        <taxon>Lophotrochozoa</taxon>
        <taxon>Mollusca</taxon>
        <taxon>Gastropoda</taxon>
        <taxon>Heterobranchia</taxon>
        <taxon>Euthyneura</taxon>
        <taxon>Panpulmonata</taxon>
        <taxon>Sacoglossa</taxon>
        <taxon>Placobranchoidea</taxon>
        <taxon>Plakobranchidae</taxon>
        <taxon>Elysia</taxon>
    </lineage>
</organism>
<dbReference type="AlphaFoldDB" id="A0AAV4GPD7"/>
<feature type="compositionally biased region" description="Acidic residues" evidence="1">
    <location>
        <begin position="68"/>
        <end position="97"/>
    </location>
</feature>
<gene>
    <name evidence="2" type="ORF">ElyMa_004199400</name>
</gene>
<accession>A0AAV4GPD7</accession>
<reference evidence="2 3" key="1">
    <citation type="journal article" date="2021" name="Elife">
        <title>Chloroplast acquisition without the gene transfer in kleptoplastic sea slugs, Plakobranchus ocellatus.</title>
        <authorList>
            <person name="Maeda T."/>
            <person name="Takahashi S."/>
            <person name="Yoshida T."/>
            <person name="Shimamura S."/>
            <person name="Takaki Y."/>
            <person name="Nagai Y."/>
            <person name="Toyoda A."/>
            <person name="Suzuki Y."/>
            <person name="Arimoto A."/>
            <person name="Ishii H."/>
            <person name="Satoh N."/>
            <person name="Nishiyama T."/>
            <person name="Hasebe M."/>
            <person name="Maruyama T."/>
            <person name="Minagawa J."/>
            <person name="Obokata J."/>
            <person name="Shigenobu S."/>
        </authorList>
    </citation>
    <scope>NUCLEOTIDE SEQUENCE [LARGE SCALE GENOMIC DNA]</scope>
</reference>
<dbReference type="Proteomes" id="UP000762676">
    <property type="component" value="Unassembled WGS sequence"/>
</dbReference>
<protein>
    <submittedName>
        <fullName evidence="2">Uncharacterized protein</fullName>
    </submittedName>
</protein>